<dbReference type="Proteomes" id="UP000315399">
    <property type="component" value="Unassembled WGS sequence"/>
</dbReference>
<evidence type="ECO:0000313" key="1">
    <source>
        <dbReference type="EMBL" id="TDA37147.1"/>
    </source>
</evidence>
<dbReference type="Pfam" id="PF05626">
    <property type="entry name" value="DUF790"/>
    <property type="match status" value="1"/>
</dbReference>
<sequence length="506" mass="57031">MLPSELLVAKTFKGAVRPCYLAPTPQLLNLAQSIIEVYREHLGKKRSQVRSRLRLLEYGPHNFRLVRGLSAVLDRFSEFATDSPVDPQTIRKTLFALSKGFAPSPAERQEVILEASERLKVPPDWIERYMWSDLEGEQILKSFTPPTPEELLAHYNLSLTQTLLFKSKFVEFSVEGNWKRIFRSIKRLGLMYSISGSPGTYNVLVEGPISIIKMTERYGTSLAKLLPEILASKNWRIRAQIIGRGNRLLNFELKSSEGVHFPEPPEPELYDSSLEESFAQRFSSLGSRWRLLREPDPIPVPGGAMIPDFAFELQGRRVYLEIVGFWTPEYIRKKISKIQAARDRNVNLIVAADVDLGVSGEIPGDVITFRGEVPLKPILDRLEKEERVMVASELSRLDRLPLAVEGPLVHVGDLASNLGVSREALLKRLSESPPEGYVLVGEDLIRKDRLQRLAPMVTCGSPLEELVRRLKGEGISDPIALIHHLGFTVKWRGLNSAEVAKSQNSK</sequence>
<organism evidence="1 2">
    <name type="scientific">Thermoproteota archaeon</name>
    <dbReference type="NCBI Taxonomy" id="2056631"/>
    <lineage>
        <taxon>Archaea</taxon>
        <taxon>Thermoproteota</taxon>
    </lineage>
</organism>
<comment type="caution">
    <text evidence="1">The sequence shown here is derived from an EMBL/GenBank/DDBJ whole genome shotgun (WGS) entry which is preliminary data.</text>
</comment>
<evidence type="ECO:0000313" key="2">
    <source>
        <dbReference type="Proteomes" id="UP000315399"/>
    </source>
</evidence>
<dbReference type="InterPro" id="IPR008508">
    <property type="entry name" value="Bax1"/>
</dbReference>
<reference evidence="1 2" key="1">
    <citation type="journal article" date="2019" name="Nat. Microbiol.">
        <title>Expanding anaerobic alkane metabolism in the domain of Archaea.</title>
        <authorList>
            <person name="Wang Y."/>
            <person name="Wegener G."/>
            <person name="Hou J."/>
            <person name="Wang F."/>
            <person name="Xiao X."/>
        </authorList>
    </citation>
    <scope>NUCLEOTIDE SEQUENCE [LARGE SCALE GENOMIC DNA]</scope>
    <source>
        <strain evidence="1">WYZ-LMO10</strain>
    </source>
</reference>
<protein>
    <recommendedName>
        <fullName evidence="3">DUF790 family protein</fullName>
    </recommendedName>
</protein>
<evidence type="ECO:0008006" key="3">
    <source>
        <dbReference type="Google" id="ProtNLM"/>
    </source>
</evidence>
<proteinExistence type="predicted"/>
<dbReference type="AlphaFoldDB" id="A0A523B8D0"/>
<dbReference type="PANTHER" id="PTHR39640">
    <property type="entry name" value="VNG6129C"/>
    <property type="match status" value="1"/>
</dbReference>
<accession>A0A523B8D0</accession>
<name>A0A523B8D0_9CREN</name>
<gene>
    <name evidence="1" type="ORF">DSO08_06075</name>
</gene>
<dbReference type="PIRSF" id="PIRSF019435">
    <property type="entry name" value="UCP019435"/>
    <property type="match status" value="1"/>
</dbReference>
<dbReference type="EMBL" id="QNVH01000085">
    <property type="protein sequence ID" value="TDA37147.1"/>
    <property type="molecule type" value="Genomic_DNA"/>
</dbReference>
<dbReference type="PANTHER" id="PTHR39640:SF1">
    <property type="entry name" value="DUF790 FAMILY PROTEIN"/>
    <property type="match status" value="1"/>
</dbReference>